<dbReference type="EMBL" id="CP042912">
    <property type="protein sequence ID" value="QEG23720.1"/>
    <property type="molecule type" value="Genomic_DNA"/>
</dbReference>
<dbReference type="AlphaFoldDB" id="A0A5B9PEX0"/>
<evidence type="ECO:0000313" key="1">
    <source>
        <dbReference type="EMBL" id="QEG23720.1"/>
    </source>
</evidence>
<name>A0A5B9PEX0_9BACT</name>
<proteinExistence type="predicted"/>
<dbReference type="KEGG" id="mff:MFFC18_36210"/>
<accession>A0A5B9PEX0</accession>
<dbReference type="Proteomes" id="UP000322214">
    <property type="component" value="Chromosome"/>
</dbReference>
<evidence type="ECO:0000313" key="2">
    <source>
        <dbReference type="Proteomes" id="UP000322214"/>
    </source>
</evidence>
<gene>
    <name evidence="1" type="ORF">MFFC18_36210</name>
</gene>
<organism evidence="1 2">
    <name type="scientific">Mariniblastus fucicola</name>
    <dbReference type="NCBI Taxonomy" id="980251"/>
    <lineage>
        <taxon>Bacteria</taxon>
        <taxon>Pseudomonadati</taxon>
        <taxon>Planctomycetota</taxon>
        <taxon>Planctomycetia</taxon>
        <taxon>Pirellulales</taxon>
        <taxon>Pirellulaceae</taxon>
        <taxon>Mariniblastus</taxon>
    </lineage>
</organism>
<sequence length="88" mass="9852">MAETGAKSKSKSEFESSRDSAELRFLKHLKFAAAPNNLLAEEGIVFIRRALQRLRSHSENLPFSPQFALFSPADHQLGRQEVPSNKSP</sequence>
<reference evidence="1 2" key="1">
    <citation type="submission" date="2019-08" db="EMBL/GenBank/DDBJ databases">
        <title>Deep-cultivation of Planctomycetes and their phenomic and genomic characterization uncovers novel biology.</title>
        <authorList>
            <person name="Wiegand S."/>
            <person name="Jogler M."/>
            <person name="Boedeker C."/>
            <person name="Pinto D."/>
            <person name="Vollmers J."/>
            <person name="Rivas-Marin E."/>
            <person name="Kohn T."/>
            <person name="Peeters S.H."/>
            <person name="Heuer A."/>
            <person name="Rast P."/>
            <person name="Oberbeckmann S."/>
            <person name="Bunk B."/>
            <person name="Jeske O."/>
            <person name="Meyerdierks A."/>
            <person name="Storesund J.E."/>
            <person name="Kallscheuer N."/>
            <person name="Luecker S."/>
            <person name="Lage O.M."/>
            <person name="Pohl T."/>
            <person name="Merkel B.J."/>
            <person name="Hornburger P."/>
            <person name="Mueller R.-W."/>
            <person name="Bruemmer F."/>
            <person name="Labrenz M."/>
            <person name="Spormann A.M."/>
            <person name="Op den Camp H."/>
            <person name="Overmann J."/>
            <person name="Amann R."/>
            <person name="Jetten M.S.M."/>
            <person name="Mascher T."/>
            <person name="Medema M.H."/>
            <person name="Devos D.P."/>
            <person name="Kaster A.-K."/>
            <person name="Ovreas L."/>
            <person name="Rohde M."/>
            <person name="Galperin M.Y."/>
            <person name="Jogler C."/>
        </authorList>
    </citation>
    <scope>NUCLEOTIDE SEQUENCE [LARGE SCALE GENOMIC DNA]</scope>
    <source>
        <strain evidence="1 2">FC18</strain>
    </source>
</reference>
<keyword evidence="2" id="KW-1185">Reference proteome</keyword>
<protein>
    <submittedName>
        <fullName evidence="1">Uncharacterized protein</fullName>
    </submittedName>
</protein>